<evidence type="ECO:0000259" key="1">
    <source>
        <dbReference type="Pfam" id="PF04287"/>
    </source>
</evidence>
<keyword evidence="3" id="KW-1185">Reference proteome</keyword>
<name>A0ABQ6EVY3_9VIBR</name>
<comment type="caution">
    <text evidence="2">The sequence shown here is derived from an EMBL/GenBank/DDBJ whole genome shotgun (WGS) entry which is preliminary data.</text>
</comment>
<dbReference type="SUPFAM" id="SSF158452">
    <property type="entry name" value="YqcC-like"/>
    <property type="match status" value="1"/>
</dbReference>
<dbReference type="InterPro" id="IPR036814">
    <property type="entry name" value="YqcC-like_sf"/>
</dbReference>
<dbReference type="InterPro" id="IPR007384">
    <property type="entry name" value="UCP006257"/>
</dbReference>
<dbReference type="Gene3D" id="1.20.1440.40">
    <property type="entry name" value="YqcC-like"/>
    <property type="match status" value="1"/>
</dbReference>
<dbReference type="PANTHER" id="PTHR39586:SF1">
    <property type="entry name" value="CYTOPLASMIC PROTEIN"/>
    <property type="match status" value="1"/>
</dbReference>
<protein>
    <recommendedName>
        <fullName evidence="1">YqcC-like domain-containing protein</fullName>
    </recommendedName>
</protein>
<dbReference type="RefSeq" id="WP_284191234.1">
    <property type="nucleotide sequence ID" value="NZ_BSPW01000021.1"/>
</dbReference>
<reference evidence="3" key="1">
    <citation type="journal article" date="2019" name="Int. J. Syst. Evol. Microbiol.">
        <title>The Global Catalogue of Microorganisms (GCM) 10K type strain sequencing project: providing services to taxonomists for standard genome sequencing and annotation.</title>
        <authorList>
            <consortium name="The Broad Institute Genomics Platform"/>
            <consortium name="The Broad Institute Genome Sequencing Center for Infectious Disease"/>
            <person name="Wu L."/>
            <person name="Ma J."/>
        </authorList>
    </citation>
    <scope>NUCLEOTIDE SEQUENCE [LARGE SCALE GENOMIC DNA]</scope>
    <source>
        <strain evidence="3">NBRC 108723</strain>
    </source>
</reference>
<dbReference type="PANTHER" id="PTHR39586">
    <property type="entry name" value="CYTOPLASMIC PROTEIN-RELATED"/>
    <property type="match status" value="1"/>
</dbReference>
<accession>A0ABQ6EVY3</accession>
<feature type="domain" description="YqcC-like" evidence="1">
    <location>
        <begin position="7"/>
        <end position="101"/>
    </location>
</feature>
<gene>
    <name evidence="2" type="ORF">GCM10007938_11000</name>
</gene>
<organism evidence="2 3">
    <name type="scientific">Vibrio zhanjiangensis</name>
    <dbReference type="NCBI Taxonomy" id="1046128"/>
    <lineage>
        <taxon>Bacteria</taxon>
        <taxon>Pseudomonadati</taxon>
        <taxon>Pseudomonadota</taxon>
        <taxon>Gammaproteobacteria</taxon>
        <taxon>Vibrionales</taxon>
        <taxon>Vibrionaceae</taxon>
        <taxon>Vibrio</taxon>
    </lineage>
</organism>
<evidence type="ECO:0000313" key="2">
    <source>
        <dbReference type="EMBL" id="GLT17323.1"/>
    </source>
</evidence>
<dbReference type="PIRSF" id="PIRSF006257">
    <property type="entry name" value="UCP006257"/>
    <property type="match status" value="1"/>
</dbReference>
<proteinExistence type="predicted"/>
<dbReference type="EMBL" id="BSPW01000021">
    <property type="protein sequence ID" value="GLT17323.1"/>
    <property type="molecule type" value="Genomic_DNA"/>
</dbReference>
<dbReference type="Pfam" id="PF04287">
    <property type="entry name" value="DUF446"/>
    <property type="match status" value="1"/>
</dbReference>
<sequence length="104" mass="12199">MADNQQLKVLLAQLTQLMKSLQLWHSTRPIEHLLESNEPFAVDSLEPQEWLQWIFIPKMSDLIDNQMPLPKGFCLAPYFEECWKNNHDYSGLIRLIKAIDEVCT</sequence>
<dbReference type="Proteomes" id="UP001157138">
    <property type="component" value="Unassembled WGS sequence"/>
</dbReference>
<dbReference type="InterPro" id="IPR023376">
    <property type="entry name" value="YqcC-like_dom"/>
</dbReference>
<evidence type="ECO:0000313" key="3">
    <source>
        <dbReference type="Proteomes" id="UP001157138"/>
    </source>
</evidence>